<reference evidence="5 6" key="1">
    <citation type="submission" date="2020-02" db="EMBL/GenBank/DDBJ databases">
        <title>Whole-genome analyses of novel actinobacteria.</title>
        <authorList>
            <person name="Sahin N."/>
            <person name="Tokatli A."/>
        </authorList>
    </citation>
    <scope>NUCLEOTIDE SEQUENCE [LARGE SCALE GENOMIC DNA]</scope>
    <source>
        <strain evidence="5 6">YC504</strain>
    </source>
</reference>
<evidence type="ECO:0000313" key="5">
    <source>
        <dbReference type="EMBL" id="NGO74729.1"/>
    </source>
</evidence>
<keyword evidence="6" id="KW-1185">Reference proteome</keyword>
<dbReference type="PANTHER" id="PTHR33392:SF6">
    <property type="entry name" value="POLYISOPRENYL-TEICHOIC ACID--PEPTIDOGLYCAN TEICHOIC ACID TRANSFERASE TAGU"/>
    <property type="match status" value="1"/>
</dbReference>
<evidence type="ECO:0000313" key="6">
    <source>
        <dbReference type="Proteomes" id="UP000481109"/>
    </source>
</evidence>
<protein>
    <submittedName>
        <fullName evidence="5">LytR family transcriptional regulator</fullName>
    </submittedName>
</protein>
<accession>A0A6G4XB13</accession>
<dbReference type="EMBL" id="JAAKZW010000005">
    <property type="protein sequence ID" value="NGO74729.1"/>
    <property type="molecule type" value="Genomic_DNA"/>
</dbReference>
<sequence>MRRLLTSAMLLATLAGATVTAAAGQPVRGSDEPDRHPDRSGRILDTPGSDGTNILLVGLDSRSGLTVEQRNRLHVGGVACDCTDVMMLAHLSEDEQRLSVVSVLRDSYVEYAAHDHPRHSGKINAAWQHGGGDLTRRTVEQATGVRIDHYMETDFQGFAGVIDRLGGATVCTEKMVYDRAAGLRLTPGTHRINGNKSVRYVRARHVNPPGDGGRVRRQQRLVSGLLDRLRHSGALDSPARAVATVGALHGLIRTDPGTTPAHLAALALTVGRLRPEQTEFTNVPVADADHRVPGHGSTVLWDRERSDALWSALRADRPVTGDRRIQPTGASAVGVPLPAIQLRVSDGAIGFALLRMGFTVLSGEPRHALPHDQDSTLIFYGPSAARHAEALHAALPEARLRMVRGLGRTIEVQVGRGGRTVVPVVYDRTGFEGPPVTGDRLRCP</sequence>
<feature type="chain" id="PRO_5039254160" evidence="3">
    <location>
        <begin position="24"/>
        <end position="444"/>
    </location>
</feature>
<evidence type="ECO:0000256" key="3">
    <source>
        <dbReference type="SAM" id="SignalP"/>
    </source>
</evidence>
<comment type="caution">
    <text evidence="5">The sequence shown here is derived from an EMBL/GenBank/DDBJ whole genome shotgun (WGS) entry which is preliminary data.</text>
</comment>
<dbReference type="InterPro" id="IPR050922">
    <property type="entry name" value="LytR/CpsA/Psr_CW_biosynth"/>
</dbReference>
<evidence type="ECO:0000259" key="4">
    <source>
        <dbReference type="Pfam" id="PF03816"/>
    </source>
</evidence>
<comment type="similarity">
    <text evidence="1">Belongs to the LytR/CpsA/Psr (LCP) family.</text>
</comment>
<evidence type="ECO:0000256" key="2">
    <source>
        <dbReference type="SAM" id="MobiDB-lite"/>
    </source>
</evidence>
<dbReference type="Gene3D" id="3.40.630.190">
    <property type="entry name" value="LCP protein"/>
    <property type="match status" value="1"/>
</dbReference>
<dbReference type="AlphaFoldDB" id="A0A6G4XB13"/>
<keyword evidence="3" id="KW-0732">Signal</keyword>
<feature type="region of interest" description="Disordered" evidence="2">
    <location>
        <begin position="22"/>
        <end position="49"/>
    </location>
</feature>
<dbReference type="InterPro" id="IPR004474">
    <property type="entry name" value="LytR_CpsA_psr"/>
</dbReference>
<feature type="signal peptide" evidence="3">
    <location>
        <begin position="1"/>
        <end position="23"/>
    </location>
</feature>
<dbReference type="NCBIfam" id="TIGR00350">
    <property type="entry name" value="lytR_cpsA_psr"/>
    <property type="match status" value="1"/>
</dbReference>
<dbReference type="RefSeq" id="WP_165330247.1">
    <property type="nucleotide sequence ID" value="NZ_JAAKZW010000005.1"/>
</dbReference>
<organism evidence="5 6">
    <name type="scientific">Streptomyces mesophilus</name>
    <dbReference type="NCBI Taxonomy" id="1775132"/>
    <lineage>
        <taxon>Bacteria</taxon>
        <taxon>Bacillati</taxon>
        <taxon>Actinomycetota</taxon>
        <taxon>Actinomycetes</taxon>
        <taxon>Kitasatosporales</taxon>
        <taxon>Streptomycetaceae</taxon>
        <taxon>Streptomyces</taxon>
    </lineage>
</organism>
<dbReference type="PANTHER" id="PTHR33392">
    <property type="entry name" value="POLYISOPRENYL-TEICHOIC ACID--PEPTIDOGLYCAN TEICHOIC ACID TRANSFERASE TAGU"/>
    <property type="match status" value="1"/>
</dbReference>
<gene>
    <name evidence="5" type="ORF">G6045_03365</name>
</gene>
<proteinExistence type="inferred from homology"/>
<dbReference type="Pfam" id="PF03816">
    <property type="entry name" value="LytR_cpsA_psr"/>
    <property type="match status" value="1"/>
</dbReference>
<evidence type="ECO:0000256" key="1">
    <source>
        <dbReference type="ARBA" id="ARBA00006068"/>
    </source>
</evidence>
<feature type="domain" description="Cell envelope-related transcriptional attenuator" evidence="4">
    <location>
        <begin position="83"/>
        <end position="229"/>
    </location>
</feature>
<feature type="compositionally biased region" description="Basic and acidic residues" evidence="2">
    <location>
        <begin position="29"/>
        <end position="42"/>
    </location>
</feature>
<name>A0A6G4XB13_9ACTN</name>
<dbReference type="Proteomes" id="UP000481109">
    <property type="component" value="Unassembled WGS sequence"/>
</dbReference>